<evidence type="ECO:0000313" key="4">
    <source>
        <dbReference type="EMBL" id="SEO32821.1"/>
    </source>
</evidence>
<dbReference type="STRING" id="872970.SAMN04488134_10696"/>
<proteinExistence type="predicted"/>
<dbReference type="PANTHER" id="PTHR43861:SF1">
    <property type="entry name" value="TRANS-ACONITATE 2-METHYLTRANSFERASE"/>
    <property type="match status" value="1"/>
</dbReference>
<dbReference type="Gene3D" id="2.20.25.110">
    <property type="entry name" value="S-adenosyl-L-methionine-dependent methyltransferases"/>
    <property type="match status" value="1"/>
</dbReference>
<organism evidence="4 5">
    <name type="scientific">Amphibacillus marinus</name>
    <dbReference type="NCBI Taxonomy" id="872970"/>
    <lineage>
        <taxon>Bacteria</taxon>
        <taxon>Bacillati</taxon>
        <taxon>Bacillota</taxon>
        <taxon>Bacilli</taxon>
        <taxon>Bacillales</taxon>
        <taxon>Bacillaceae</taxon>
        <taxon>Amphibacillus</taxon>
    </lineage>
</organism>
<keyword evidence="2 4" id="KW-0808">Transferase</keyword>
<dbReference type="Pfam" id="PF13649">
    <property type="entry name" value="Methyltransf_25"/>
    <property type="match status" value="1"/>
</dbReference>
<dbReference type="EMBL" id="FODJ01000006">
    <property type="protein sequence ID" value="SEO32821.1"/>
    <property type="molecule type" value="Genomic_DNA"/>
</dbReference>
<keyword evidence="1 4" id="KW-0489">Methyltransferase</keyword>
<dbReference type="SUPFAM" id="SSF53335">
    <property type="entry name" value="S-adenosyl-L-methionine-dependent methyltransferases"/>
    <property type="match status" value="1"/>
</dbReference>
<dbReference type="GO" id="GO:0032259">
    <property type="term" value="P:methylation"/>
    <property type="evidence" value="ECO:0007669"/>
    <property type="project" value="UniProtKB-KW"/>
</dbReference>
<name>A0A1H8NT79_9BACI</name>
<gene>
    <name evidence="4" type="ORF">SAMN04488134_10696</name>
</gene>
<dbReference type="Gene3D" id="3.40.50.150">
    <property type="entry name" value="Vaccinia Virus protein VP39"/>
    <property type="match status" value="1"/>
</dbReference>
<evidence type="ECO:0000256" key="2">
    <source>
        <dbReference type="ARBA" id="ARBA00022679"/>
    </source>
</evidence>
<dbReference type="PANTHER" id="PTHR43861">
    <property type="entry name" value="TRANS-ACONITATE 2-METHYLTRANSFERASE-RELATED"/>
    <property type="match status" value="1"/>
</dbReference>
<dbReference type="RefSeq" id="WP_091497413.1">
    <property type="nucleotide sequence ID" value="NZ_FODJ01000006.1"/>
</dbReference>
<keyword evidence="5" id="KW-1185">Reference proteome</keyword>
<evidence type="ECO:0000259" key="3">
    <source>
        <dbReference type="Pfam" id="PF13649"/>
    </source>
</evidence>
<dbReference type="OrthoDB" id="9811589at2"/>
<dbReference type="AlphaFoldDB" id="A0A1H8NT79"/>
<evidence type="ECO:0000256" key="1">
    <source>
        <dbReference type="ARBA" id="ARBA00022603"/>
    </source>
</evidence>
<evidence type="ECO:0000313" key="5">
    <source>
        <dbReference type="Proteomes" id="UP000199300"/>
    </source>
</evidence>
<dbReference type="InterPro" id="IPR029063">
    <property type="entry name" value="SAM-dependent_MTases_sf"/>
</dbReference>
<protein>
    <submittedName>
        <fullName evidence="4">Methyltransferase domain-containing protein</fullName>
    </submittedName>
</protein>
<feature type="domain" description="Methyltransferase" evidence="3">
    <location>
        <begin position="42"/>
        <end position="136"/>
    </location>
</feature>
<dbReference type="CDD" id="cd02440">
    <property type="entry name" value="AdoMet_MTases"/>
    <property type="match status" value="1"/>
</dbReference>
<sequence>MAYQDLAMLYDRLMADAPYEQWVSFTEFCVRNYNLKPANQLLDLGCGTGRLTCQLAEAGYTVTGVDLSEHMLTEASARALNANLAINWIKQDISKLEGFQDLDIIVSYCDVINYLPGEESVRAALHAIAQSLRNQGLFIFDVHSIKHVRDNMVNQVFSEVADDFSYIWFCEQGSQIGEMIHDLTFFVKDRTDSVYHRFEEQHNQLTYSALYYQQLLYDAGFSTIDIFANFQQTKLVADQADEQGDRLFFVCKK</sequence>
<dbReference type="Proteomes" id="UP000199300">
    <property type="component" value="Unassembled WGS sequence"/>
</dbReference>
<dbReference type="GO" id="GO:0008168">
    <property type="term" value="F:methyltransferase activity"/>
    <property type="evidence" value="ECO:0007669"/>
    <property type="project" value="UniProtKB-KW"/>
</dbReference>
<reference evidence="4 5" key="1">
    <citation type="submission" date="2016-10" db="EMBL/GenBank/DDBJ databases">
        <authorList>
            <person name="de Groot N.N."/>
        </authorList>
    </citation>
    <scope>NUCLEOTIDE SEQUENCE [LARGE SCALE GENOMIC DNA]</scope>
    <source>
        <strain evidence="4 5">CGMCC 1.10434</strain>
    </source>
</reference>
<dbReference type="InterPro" id="IPR041698">
    <property type="entry name" value="Methyltransf_25"/>
</dbReference>
<accession>A0A1H8NT79</accession>